<evidence type="ECO:0000256" key="6">
    <source>
        <dbReference type="ARBA" id="ARBA00023136"/>
    </source>
</evidence>
<keyword evidence="8 9" id="KW-0807">Transducer</keyword>
<protein>
    <recommendedName>
        <fullName evidence="11">G-protein coupled receptors family 1 profile domain-containing protein</fullName>
    </recommendedName>
</protein>
<evidence type="ECO:0000313" key="12">
    <source>
        <dbReference type="Ensembl" id="ENSLCAP00010005249.1"/>
    </source>
</evidence>
<dbReference type="SUPFAM" id="SSF81321">
    <property type="entry name" value="Family A G protein-coupled receptor-like"/>
    <property type="match status" value="1"/>
</dbReference>
<evidence type="ECO:0000256" key="7">
    <source>
        <dbReference type="ARBA" id="ARBA00023170"/>
    </source>
</evidence>
<evidence type="ECO:0000256" key="1">
    <source>
        <dbReference type="ARBA" id="ARBA00004651"/>
    </source>
</evidence>
<keyword evidence="5 9" id="KW-0297">G-protein coupled receptor</keyword>
<keyword evidence="3 9" id="KW-0812">Transmembrane</keyword>
<evidence type="ECO:0000259" key="11">
    <source>
        <dbReference type="PROSITE" id="PS50262"/>
    </source>
</evidence>
<evidence type="ECO:0000256" key="8">
    <source>
        <dbReference type="ARBA" id="ARBA00023224"/>
    </source>
</evidence>
<feature type="transmembrane region" description="Helical" evidence="10">
    <location>
        <begin position="212"/>
        <end position="239"/>
    </location>
</feature>
<feature type="transmembrane region" description="Helical" evidence="10">
    <location>
        <begin position="168"/>
        <end position="192"/>
    </location>
</feature>
<evidence type="ECO:0000256" key="3">
    <source>
        <dbReference type="ARBA" id="ARBA00022692"/>
    </source>
</evidence>
<reference evidence="12" key="3">
    <citation type="submission" date="2025-09" db="UniProtKB">
        <authorList>
            <consortium name="Ensembl"/>
        </authorList>
    </citation>
    <scope>IDENTIFICATION</scope>
</reference>
<dbReference type="GO" id="GO:0005886">
    <property type="term" value="C:plasma membrane"/>
    <property type="evidence" value="ECO:0007669"/>
    <property type="project" value="UniProtKB-SubCell"/>
</dbReference>
<dbReference type="PANTHER" id="PTHR24233:SF11">
    <property type="entry name" value="P2Y PURINOCEPTOR 14-LIKE"/>
    <property type="match status" value="1"/>
</dbReference>
<keyword evidence="4 10" id="KW-1133">Transmembrane helix</keyword>
<evidence type="ECO:0000313" key="13">
    <source>
        <dbReference type="Proteomes" id="UP000314980"/>
    </source>
</evidence>
<organism evidence="12 13">
    <name type="scientific">Lates calcarifer</name>
    <name type="common">Barramundi</name>
    <name type="synonym">Holocentrus calcarifer</name>
    <dbReference type="NCBI Taxonomy" id="8187"/>
    <lineage>
        <taxon>Eukaryota</taxon>
        <taxon>Metazoa</taxon>
        <taxon>Chordata</taxon>
        <taxon>Craniata</taxon>
        <taxon>Vertebrata</taxon>
        <taxon>Euteleostomi</taxon>
        <taxon>Actinopterygii</taxon>
        <taxon>Neopterygii</taxon>
        <taxon>Teleostei</taxon>
        <taxon>Neoteleostei</taxon>
        <taxon>Acanthomorphata</taxon>
        <taxon>Carangaria</taxon>
        <taxon>Carangaria incertae sedis</taxon>
        <taxon>Centropomidae</taxon>
        <taxon>Lates</taxon>
    </lineage>
</organism>
<comment type="subcellular location">
    <subcellularLocation>
        <location evidence="1">Cell membrane</location>
        <topology evidence="1">Multi-pass membrane protein</topology>
    </subcellularLocation>
</comment>
<keyword evidence="13" id="KW-1185">Reference proteome</keyword>
<evidence type="ECO:0000256" key="4">
    <source>
        <dbReference type="ARBA" id="ARBA00022989"/>
    </source>
</evidence>
<accession>A0A4W6BW51</accession>
<dbReference type="PROSITE" id="PS00237">
    <property type="entry name" value="G_PROTEIN_RECEP_F1_1"/>
    <property type="match status" value="1"/>
</dbReference>
<dbReference type="GO" id="GO:0045028">
    <property type="term" value="F:G protein-coupled purinergic nucleotide receptor activity"/>
    <property type="evidence" value="ECO:0007669"/>
    <property type="project" value="TreeGrafter"/>
</dbReference>
<dbReference type="Pfam" id="PF00001">
    <property type="entry name" value="7tm_1"/>
    <property type="match status" value="1"/>
</dbReference>
<evidence type="ECO:0000256" key="10">
    <source>
        <dbReference type="SAM" id="Phobius"/>
    </source>
</evidence>
<dbReference type="PANTHER" id="PTHR24233">
    <property type="entry name" value="P2Y PURINOCEPTOR-RELATED G-PROTEIN COUPLED RECEPTOR"/>
    <property type="match status" value="1"/>
</dbReference>
<dbReference type="Ensembl" id="ENSLCAT00010005383.1">
    <property type="protein sequence ID" value="ENSLCAP00010005249.1"/>
    <property type="gene ID" value="ENSLCAG00010002657.1"/>
</dbReference>
<reference evidence="13" key="1">
    <citation type="submission" date="2015-09" db="EMBL/GenBank/DDBJ databases">
        <authorList>
            <person name="Sai Rama Sridatta P."/>
        </authorList>
    </citation>
    <scope>NUCLEOTIDE SEQUENCE [LARGE SCALE GENOMIC DNA]</scope>
</reference>
<name>A0A4W6BW51_LATCA</name>
<dbReference type="PRINTS" id="PR01157">
    <property type="entry name" value="P2YPURNOCPTR"/>
</dbReference>
<dbReference type="Proteomes" id="UP000314980">
    <property type="component" value="Unassembled WGS sequence"/>
</dbReference>
<dbReference type="InParanoid" id="A0A4W6BW51"/>
<feature type="transmembrane region" description="Helical" evidence="10">
    <location>
        <begin position="56"/>
        <end position="77"/>
    </location>
</feature>
<evidence type="ECO:0000256" key="5">
    <source>
        <dbReference type="ARBA" id="ARBA00023040"/>
    </source>
</evidence>
<dbReference type="GeneTree" id="ENSGT01110000267167"/>
<sequence>MSFCLLLIKASTNMSDLVSLRLNSSFNTSFIINQTPDNSTDCAQVDTSAQLLFIPIYSLVFLVGLLLNSFTMKFYFCRGQQRSSSSMMVYLKNLAAADFLFCLCLPLRIAKYSNCSITIHQIFCSFGASAFYLNMYASILFMGYIAANRYLKIVHPSQTHILHSVQSAHIISTVTWFFLLVIMIAYIILSHLTQPQLTSVSNKCEVLLSAQVIMFFKIIHICSTTVFLFVLISLVFFYYNSSCRVLLAQ</sequence>
<dbReference type="PRINTS" id="PR00237">
    <property type="entry name" value="GPCRRHODOPSN"/>
</dbReference>
<feature type="transmembrane region" description="Helical" evidence="10">
    <location>
        <begin position="89"/>
        <end position="109"/>
    </location>
</feature>
<keyword evidence="6 10" id="KW-0472">Membrane</keyword>
<dbReference type="AlphaFoldDB" id="A0A4W6BW51"/>
<keyword evidence="7 9" id="KW-0675">Receptor</keyword>
<proteinExistence type="inferred from homology"/>
<dbReference type="InterPro" id="IPR000276">
    <property type="entry name" value="GPCR_Rhodpsn"/>
</dbReference>
<feature type="domain" description="G-protein coupled receptors family 1 profile" evidence="11">
    <location>
        <begin position="67"/>
        <end position="249"/>
    </location>
</feature>
<comment type="similarity">
    <text evidence="9">Belongs to the G-protein coupled receptor 1 family.</text>
</comment>
<reference evidence="12" key="2">
    <citation type="submission" date="2025-08" db="UniProtKB">
        <authorList>
            <consortium name="Ensembl"/>
        </authorList>
    </citation>
    <scope>IDENTIFICATION</scope>
</reference>
<keyword evidence="2" id="KW-1003">Cell membrane</keyword>
<dbReference type="Gene3D" id="1.20.1070.10">
    <property type="entry name" value="Rhodopsin 7-helix transmembrane proteins"/>
    <property type="match status" value="1"/>
</dbReference>
<evidence type="ECO:0000256" key="9">
    <source>
        <dbReference type="RuleBase" id="RU000688"/>
    </source>
</evidence>
<dbReference type="PROSITE" id="PS50262">
    <property type="entry name" value="G_PROTEIN_RECEP_F1_2"/>
    <property type="match status" value="1"/>
</dbReference>
<evidence type="ECO:0000256" key="2">
    <source>
        <dbReference type="ARBA" id="ARBA00022475"/>
    </source>
</evidence>
<feature type="transmembrane region" description="Helical" evidence="10">
    <location>
        <begin position="129"/>
        <end position="147"/>
    </location>
</feature>
<dbReference type="InterPro" id="IPR017452">
    <property type="entry name" value="GPCR_Rhodpsn_7TM"/>
</dbReference>